<dbReference type="Pfam" id="PF13521">
    <property type="entry name" value="AAA_28"/>
    <property type="match status" value="1"/>
</dbReference>
<name>A0A0S2LWV1_9MICC</name>
<dbReference type="OrthoDB" id="3249147at2"/>
<dbReference type="Gene3D" id="3.40.50.300">
    <property type="entry name" value="P-loop containing nucleotide triphosphate hydrolases"/>
    <property type="match status" value="1"/>
</dbReference>
<proteinExistence type="predicted"/>
<dbReference type="PANTHER" id="PTHR37512">
    <property type="entry name" value="TRIFUNCTIONAL NAD BIOSYNTHESIS/REGULATOR PROTEIN NADR"/>
    <property type="match status" value="1"/>
</dbReference>
<dbReference type="InterPro" id="IPR014729">
    <property type="entry name" value="Rossmann-like_a/b/a_fold"/>
</dbReference>
<evidence type="ECO:0000313" key="2">
    <source>
        <dbReference type="EMBL" id="ALO65886.1"/>
    </source>
</evidence>
<dbReference type="InterPro" id="IPR027417">
    <property type="entry name" value="P-loop_NTPase"/>
</dbReference>
<dbReference type="Proteomes" id="UP000059574">
    <property type="component" value="Chromosome"/>
</dbReference>
<dbReference type="PANTHER" id="PTHR37512:SF1">
    <property type="entry name" value="NADR_TTD14 AAA DOMAIN-CONTAINING PROTEIN"/>
    <property type="match status" value="1"/>
</dbReference>
<evidence type="ECO:0000313" key="3">
    <source>
        <dbReference type="Proteomes" id="UP000059574"/>
    </source>
</evidence>
<sequence length="367" mass="40736">MNTNALVIGKFYPPHAGHRHLIETAAAGAGHVYVLVQGSRFETLTAAQRADWLREEFDGANVTIVPVLNDCPEDYASDEIWAAQVENMRWALKAHGVKKIDAVYTSESYGDRLAQAFDAVHVPVDPARETHHISGTMCREDLSGNWCQLVPAARRGLAVRVIVVGAESTGTTTLSEDLRAHYRQQFPAIADVPEYGRYYTYELLEALQGTHADATVEDLVWTATDFGIIANRQTELEQAAAEAAPLVIADTDALATTLWERYYLGDGSYGSYGAQTHLPRRDVYLLTDHNGVDFEDDGWREGEHRRPEMTDWFKETLTDEGHSWILVTGSPERRLATATAVIDAMLNQQNTFTSAAWQNRTVLTVAA</sequence>
<dbReference type="InterPro" id="IPR052735">
    <property type="entry name" value="NAD_biosynth-regulator"/>
</dbReference>
<dbReference type="AlphaFoldDB" id="A0A0S2LWV1"/>
<dbReference type="GO" id="GO:0003824">
    <property type="term" value="F:catalytic activity"/>
    <property type="evidence" value="ECO:0007669"/>
    <property type="project" value="InterPro"/>
</dbReference>
<reference evidence="2 3" key="2">
    <citation type="journal article" date="2016" name="J. Biotechnol.">
        <title>Complete genome sequence of Arthrobacter alpinus ERGS4:06, a yellow pigmented bacterium tolerant to cold and radiations isolated from Sikkim Himalaya.</title>
        <authorList>
            <person name="Kumar R."/>
            <person name="Singh D."/>
            <person name="Swarnkar M.K."/>
            <person name="Singh A.K."/>
            <person name="Kumar S."/>
        </authorList>
    </citation>
    <scope>NUCLEOTIDE SEQUENCE [LARGE SCALE GENOMIC DNA]</scope>
    <source>
        <strain evidence="2 3">ERGS4:06</strain>
    </source>
</reference>
<dbReference type="RefSeq" id="WP_062286515.1">
    <property type="nucleotide sequence ID" value="NZ_CP013200.1"/>
</dbReference>
<dbReference type="InterPro" id="IPR038727">
    <property type="entry name" value="NadR/Ttd14_AAA_dom"/>
</dbReference>
<organism evidence="2 3">
    <name type="scientific">Arthrobacter alpinus</name>
    <dbReference type="NCBI Taxonomy" id="656366"/>
    <lineage>
        <taxon>Bacteria</taxon>
        <taxon>Bacillati</taxon>
        <taxon>Actinomycetota</taxon>
        <taxon>Actinomycetes</taxon>
        <taxon>Micrococcales</taxon>
        <taxon>Micrococcaceae</taxon>
        <taxon>Arthrobacter</taxon>
    </lineage>
</organism>
<dbReference type="InterPro" id="IPR004821">
    <property type="entry name" value="Cyt_trans-like"/>
</dbReference>
<protein>
    <submittedName>
        <fullName evidence="2">Transcriptional regulator</fullName>
    </submittedName>
</protein>
<dbReference type="NCBIfam" id="TIGR00125">
    <property type="entry name" value="cyt_tran_rel"/>
    <property type="match status" value="1"/>
</dbReference>
<dbReference type="Gene3D" id="3.40.50.620">
    <property type="entry name" value="HUPs"/>
    <property type="match status" value="1"/>
</dbReference>
<evidence type="ECO:0000259" key="1">
    <source>
        <dbReference type="Pfam" id="PF13521"/>
    </source>
</evidence>
<accession>A0A0S2LWV1</accession>
<gene>
    <name evidence="2" type="ORF">AS189_04495</name>
</gene>
<reference evidence="3" key="1">
    <citation type="submission" date="2015-11" db="EMBL/GenBank/DDBJ databases">
        <authorList>
            <person name="Kumar R."/>
            <person name="Singh D."/>
            <person name="Swarnkar M.K."/>
            <person name="Singh A.K."/>
            <person name="Kumar S."/>
        </authorList>
    </citation>
    <scope>NUCLEOTIDE SEQUENCE [LARGE SCALE GENOMIC DNA]</scope>
    <source>
        <strain evidence="3">ERGS4:06</strain>
    </source>
</reference>
<dbReference type="SUPFAM" id="SSF52374">
    <property type="entry name" value="Nucleotidylyl transferase"/>
    <property type="match status" value="1"/>
</dbReference>
<feature type="domain" description="NadR/Ttd14 AAA" evidence="1">
    <location>
        <begin position="160"/>
        <end position="334"/>
    </location>
</feature>
<dbReference type="EMBL" id="CP013200">
    <property type="protein sequence ID" value="ALO65886.1"/>
    <property type="molecule type" value="Genomic_DNA"/>
</dbReference>